<feature type="chain" id="PRO_5039140071" evidence="1">
    <location>
        <begin position="17"/>
        <end position="148"/>
    </location>
</feature>
<dbReference type="RefSeq" id="XP_052132062.1">
    <property type="nucleotide sequence ID" value="XM_052276102.1"/>
</dbReference>
<evidence type="ECO:0000313" key="3">
    <source>
        <dbReference type="RefSeq" id="XP_052132062.1"/>
    </source>
</evidence>
<sequence length="148" mass="15735">MRLFLLPVVAVLAAAAGPPSCGPGEQCVPLPRCPSVLQSMRLDQRYRPGLCGFQDSTTRVPDVCCPGGGAPQEDACPAPSPPLAPTPDMACEKFVNSLTDEEDSRPGNLARRMCRKHQEDLCALPKKQPGVACPASAEPADILEFPHM</sequence>
<reference evidence="3" key="1">
    <citation type="submission" date="2025-08" db="UniProtKB">
        <authorList>
            <consortium name="RefSeq"/>
        </authorList>
    </citation>
    <scope>IDENTIFICATION</scope>
    <source>
        <tissue evidence="3">Whole organism</tissue>
    </source>
</reference>
<dbReference type="Proteomes" id="UP000504606">
    <property type="component" value="Unplaced"/>
</dbReference>
<gene>
    <name evidence="3" type="primary">LOC127751879</name>
</gene>
<keyword evidence="1" id="KW-0732">Signal</keyword>
<feature type="non-terminal residue" evidence="3">
    <location>
        <position position="148"/>
    </location>
</feature>
<evidence type="ECO:0000256" key="1">
    <source>
        <dbReference type="SAM" id="SignalP"/>
    </source>
</evidence>
<dbReference type="AlphaFoldDB" id="A0A9C6XAH0"/>
<accession>A0A9C6XAH0</accession>
<organism evidence="2 3">
    <name type="scientific">Frankliniella occidentalis</name>
    <name type="common">Western flower thrips</name>
    <name type="synonym">Euthrips occidentalis</name>
    <dbReference type="NCBI Taxonomy" id="133901"/>
    <lineage>
        <taxon>Eukaryota</taxon>
        <taxon>Metazoa</taxon>
        <taxon>Ecdysozoa</taxon>
        <taxon>Arthropoda</taxon>
        <taxon>Hexapoda</taxon>
        <taxon>Insecta</taxon>
        <taxon>Pterygota</taxon>
        <taxon>Neoptera</taxon>
        <taxon>Paraneoptera</taxon>
        <taxon>Thysanoptera</taxon>
        <taxon>Terebrantia</taxon>
        <taxon>Thripoidea</taxon>
        <taxon>Thripidae</taxon>
        <taxon>Frankliniella</taxon>
    </lineage>
</organism>
<protein>
    <submittedName>
        <fullName evidence="3">Uncharacterized protein LOC127751879</fullName>
    </submittedName>
</protein>
<dbReference type="KEGG" id="foc:127751879"/>
<proteinExistence type="predicted"/>
<feature type="signal peptide" evidence="1">
    <location>
        <begin position="1"/>
        <end position="16"/>
    </location>
</feature>
<dbReference type="OrthoDB" id="10499970at2759"/>
<name>A0A9C6XAH0_FRAOC</name>
<dbReference type="GeneID" id="127751879"/>
<evidence type="ECO:0000313" key="2">
    <source>
        <dbReference type="Proteomes" id="UP000504606"/>
    </source>
</evidence>
<keyword evidence="2" id="KW-1185">Reference proteome</keyword>